<dbReference type="PROSITE" id="PS51257">
    <property type="entry name" value="PROKAR_LIPOPROTEIN"/>
    <property type="match status" value="1"/>
</dbReference>
<evidence type="ECO:0000259" key="5">
    <source>
        <dbReference type="Pfam" id="PF13458"/>
    </source>
</evidence>
<proteinExistence type="inferred from homology"/>
<evidence type="ECO:0000256" key="3">
    <source>
        <dbReference type="ARBA" id="ARBA00022970"/>
    </source>
</evidence>
<comment type="similarity">
    <text evidence="1">Belongs to the leucine-binding protein family.</text>
</comment>
<name>A3K996_SAGS3</name>
<keyword evidence="3" id="KW-0029">Amino-acid transport</keyword>
<dbReference type="SUPFAM" id="SSF53822">
    <property type="entry name" value="Periplasmic binding protein-like I"/>
    <property type="match status" value="1"/>
</dbReference>
<feature type="domain" description="Leucine-binding protein" evidence="5">
    <location>
        <begin position="52"/>
        <end position="379"/>
    </location>
</feature>
<organism evidence="6 7">
    <name type="scientific">Sagittula stellata (strain ATCC 700073 / DSM 11524 / E-37)</name>
    <dbReference type="NCBI Taxonomy" id="388399"/>
    <lineage>
        <taxon>Bacteria</taxon>
        <taxon>Pseudomonadati</taxon>
        <taxon>Pseudomonadota</taxon>
        <taxon>Alphaproteobacteria</taxon>
        <taxon>Rhodobacterales</taxon>
        <taxon>Roseobacteraceae</taxon>
        <taxon>Sagittula</taxon>
    </lineage>
</organism>
<evidence type="ECO:0000256" key="1">
    <source>
        <dbReference type="ARBA" id="ARBA00010062"/>
    </source>
</evidence>
<accession>A3K996</accession>
<protein>
    <recommendedName>
        <fullName evidence="5">Leucine-binding protein domain-containing protein</fullName>
    </recommendedName>
</protein>
<keyword evidence="7" id="KW-1185">Reference proteome</keyword>
<dbReference type="Proteomes" id="UP000005713">
    <property type="component" value="Unassembled WGS sequence"/>
</dbReference>
<dbReference type="EMBL" id="AAYA01000017">
    <property type="protein sequence ID" value="EBA06268.1"/>
    <property type="molecule type" value="Genomic_DNA"/>
</dbReference>
<evidence type="ECO:0000313" key="7">
    <source>
        <dbReference type="Proteomes" id="UP000005713"/>
    </source>
</evidence>
<gene>
    <name evidence="6" type="ORF">SSE37_15336</name>
</gene>
<dbReference type="AlphaFoldDB" id="A3K996"/>
<dbReference type="InterPro" id="IPR028081">
    <property type="entry name" value="Leu-bd"/>
</dbReference>
<sequence length="397" mass="40225">MFTVLPRLRKALRPLAALTAAALLSACDPTMVGGLGGSGASSGGPTIDASAPIPVALLVPKSDSGAGPVAASLENAARLAIQEQSGVQIDLRVYDTAGQSAQAAAQAQKAVDDGAKIILGPLFSEAANAAGAAVADDGVNVLSFSNTTAIAGGNVFILGPTFANTADRLLAHARKRGKKSIVIVYSDDVPGQFGKIAIEQAATSNGIRVVAAEPYSLSIEGVAAAAQRAGATVKSGAADTVFITTDATNAAMPMLLNQLPENGVAPGQIQYVGLTRWDVRPDLFSLAGAQGAWFAIPDTQRQEAFNQRYATTFGAAPHPLAGLAYDGISAVALLAKRGRSDALTGKSLTSSGFTGTGGVFRLLKDGTNERALAVATVQNNQMVILDPAPSNISGAGF</sequence>
<comment type="caution">
    <text evidence="6">The sequence shown here is derived from an EMBL/GenBank/DDBJ whole genome shotgun (WGS) entry which is preliminary data.</text>
</comment>
<keyword evidence="2 4" id="KW-0732">Signal</keyword>
<dbReference type="Gene3D" id="3.40.50.2300">
    <property type="match status" value="2"/>
</dbReference>
<evidence type="ECO:0000256" key="4">
    <source>
        <dbReference type="SAM" id="SignalP"/>
    </source>
</evidence>
<dbReference type="RefSeq" id="WP_005862888.1">
    <property type="nucleotide sequence ID" value="NZ_AAYA01000017.1"/>
</dbReference>
<dbReference type="eggNOG" id="COG0683">
    <property type="taxonomic scope" value="Bacteria"/>
</dbReference>
<feature type="signal peptide" evidence="4">
    <location>
        <begin position="1"/>
        <end position="26"/>
    </location>
</feature>
<dbReference type="InterPro" id="IPR051010">
    <property type="entry name" value="BCAA_transport"/>
</dbReference>
<dbReference type="InterPro" id="IPR028082">
    <property type="entry name" value="Peripla_BP_I"/>
</dbReference>
<reference evidence="6 7" key="1">
    <citation type="submission" date="2006-06" db="EMBL/GenBank/DDBJ databases">
        <authorList>
            <person name="Moran M.A."/>
            <person name="Ferriera S."/>
            <person name="Johnson J."/>
            <person name="Kravitz S."/>
            <person name="Beeson K."/>
            <person name="Sutton G."/>
            <person name="Rogers Y.-H."/>
            <person name="Friedman R."/>
            <person name="Frazier M."/>
            <person name="Venter J.C."/>
        </authorList>
    </citation>
    <scope>NUCLEOTIDE SEQUENCE [LARGE SCALE GENOMIC DNA]</scope>
    <source>
        <strain evidence="6 7">E-37</strain>
    </source>
</reference>
<dbReference type="PANTHER" id="PTHR30483">
    <property type="entry name" value="LEUCINE-SPECIFIC-BINDING PROTEIN"/>
    <property type="match status" value="1"/>
</dbReference>
<dbReference type="OrthoDB" id="7210494at2"/>
<dbReference type="Pfam" id="PF13458">
    <property type="entry name" value="Peripla_BP_6"/>
    <property type="match status" value="1"/>
</dbReference>
<dbReference type="CDD" id="cd06339">
    <property type="entry name" value="PBP1_YraM_LppC_lipoprotein-like"/>
    <property type="match status" value="1"/>
</dbReference>
<dbReference type="GO" id="GO:0006865">
    <property type="term" value="P:amino acid transport"/>
    <property type="evidence" value="ECO:0007669"/>
    <property type="project" value="UniProtKB-KW"/>
</dbReference>
<evidence type="ECO:0000313" key="6">
    <source>
        <dbReference type="EMBL" id="EBA06268.1"/>
    </source>
</evidence>
<keyword evidence="3" id="KW-0813">Transport</keyword>
<feature type="chain" id="PRO_5002655298" description="Leucine-binding protein domain-containing protein" evidence="4">
    <location>
        <begin position="27"/>
        <end position="397"/>
    </location>
</feature>
<evidence type="ECO:0000256" key="2">
    <source>
        <dbReference type="ARBA" id="ARBA00022729"/>
    </source>
</evidence>
<dbReference type="PANTHER" id="PTHR30483:SF6">
    <property type="entry name" value="PERIPLASMIC BINDING PROTEIN OF ABC TRANSPORTER FOR NATURAL AMINO ACIDS"/>
    <property type="match status" value="1"/>
</dbReference>